<evidence type="ECO:0000313" key="2">
    <source>
        <dbReference type="Proteomes" id="UP001170666"/>
    </source>
</evidence>
<dbReference type="EMBL" id="JAOSIT010000014">
    <property type="protein sequence ID" value="MDO8057386.1"/>
    <property type="molecule type" value="Genomic_DNA"/>
</dbReference>
<gene>
    <name evidence="1" type="ORF">OC698_01595</name>
</gene>
<keyword evidence="2" id="KW-1185">Reference proteome</keyword>
<protein>
    <submittedName>
        <fullName evidence="1">Uncharacterized protein</fullName>
    </submittedName>
</protein>
<evidence type="ECO:0000313" key="1">
    <source>
        <dbReference type="EMBL" id="MDO8057386.1"/>
    </source>
</evidence>
<name>A0ABT9D118_9MOLU</name>
<organism evidence="1 2">
    <name type="scientific">Candidatus Phytoplasma gossypii</name>
    <dbReference type="NCBI Taxonomy" id="2982629"/>
    <lineage>
        <taxon>Bacteria</taxon>
        <taxon>Bacillati</taxon>
        <taxon>Mycoplasmatota</taxon>
        <taxon>Mollicutes</taxon>
        <taxon>Acholeplasmatales</taxon>
        <taxon>Acholeplasmataceae</taxon>
        <taxon>Candidatus Phytoplasma</taxon>
        <taxon>16SrII (Peanut WB group)</taxon>
    </lineage>
</organism>
<dbReference type="Proteomes" id="UP001170666">
    <property type="component" value="Unassembled WGS sequence"/>
</dbReference>
<comment type="caution">
    <text evidence="1">The sequence shown here is derived from an EMBL/GenBank/DDBJ whole genome shotgun (WGS) entry which is preliminary data.</text>
</comment>
<accession>A0ABT9D118</accession>
<proteinExistence type="predicted"/>
<sequence>MKTLARKRKTSIARVRKKLNTGSTWSIFYINKRKTQYEPWGYLLLG</sequence>
<reference evidence="1 2" key="1">
    <citation type="journal article" date="2023" name="Int. J. Syst. Evol. Microbiol.">
        <title>The observation of taxonomic boundaries for the 16SrII and 16SrXXV phytoplasmas using genome-based delimitation.</title>
        <authorList>
            <person name="Rodrigues Jardim B."/>
            <person name="Tran-Nguyen L.T.T."/>
            <person name="Gambley C."/>
            <person name="Al-Sadi A.M."/>
            <person name="Al-Subhi A.M."/>
            <person name="Foissac X."/>
            <person name="Salar P."/>
            <person name="Cai H."/>
            <person name="Yang J.Y."/>
            <person name="Davis R."/>
            <person name="Jones L."/>
            <person name="Rodoni B."/>
            <person name="Constable F.E."/>
        </authorList>
    </citation>
    <scope>NUCLEOTIDE SEQUENCE [LARGE SCALE GENOMIC DNA]</scope>
    <source>
        <strain evidence="1">BAWM-BFA-CoWB</strain>
    </source>
</reference>